<evidence type="ECO:0000256" key="1">
    <source>
        <dbReference type="SAM" id="Coils"/>
    </source>
</evidence>
<keyword evidence="1" id="KW-0175">Coiled coil</keyword>
<feature type="region of interest" description="Disordered" evidence="2">
    <location>
        <begin position="48"/>
        <end position="149"/>
    </location>
</feature>
<feature type="region of interest" description="Disordered" evidence="2">
    <location>
        <begin position="979"/>
        <end position="1032"/>
    </location>
</feature>
<proteinExistence type="predicted"/>
<organism evidence="3 4">
    <name type="scientific">Trypanosoma rangeli SC58</name>
    <dbReference type="NCBI Taxonomy" id="429131"/>
    <lineage>
        <taxon>Eukaryota</taxon>
        <taxon>Discoba</taxon>
        <taxon>Euglenozoa</taxon>
        <taxon>Kinetoplastea</taxon>
        <taxon>Metakinetoplastina</taxon>
        <taxon>Trypanosomatida</taxon>
        <taxon>Trypanosomatidae</taxon>
        <taxon>Trypanosoma</taxon>
        <taxon>Herpetosoma</taxon>
    </lineage>
</organism>
<dbReference type="EMBL" id="AUPL01003367">
    <property type="protein sequence ID" value="ESL08922.1"/>
    <property type="molecule type" value="Genomic_DNA"/>
</dbReference>
<comment type="caution">
    <text evidence="3">The sequence shown here is derived from an EMBL/GenBank/DDBJ whole genome shotgun (WGS) entry which is preliminary data.</text>
</comment>
<feature type="compositionally biased region" description="Basic and acidic residues" evidence="2">
    <location>
        <begin position="980"/>
        <end position="997"/>
    </location>
</feature>
<feature type="region of interest" description="Disordered" evidence="2">
    <location>
        <begin position="1069"/>
        <end position="1108"/>
    </location>
</feature>
<dbReference type="OrthoDB" id="249993at2759"/>
<accession>A0A061J6J2</accession>
<evidence type="ECO:0000256" key="2">
    <source>
        <dbReference type="SAM" id="MobiDB-lite"/>
    </source>
</evidence>
<dbReference type="Proteomes" id="UP000031737">
    <property type="component" value="Unassembled WGS sequence"/>
</dbReference>
<dbReference type="AlphaFoldDB" id="A0A061J6J2"/>
<protein>
    <submittedName>
        <fullName evidence="3">Uncharacterized protein</fullName>
    </submittedName>
</protein>
<sequence>MLQLLQRIQETCEQRLGARADEEQRPAEGPALSLATLMRQLRAEAGETPARLPHGGALAEAATPPKPLRPVLYPTPDGALRPASVQRGSTKPKQASPALHAASMSPENLQESRRGKSSLRVRGESDFGDASCVPSPSFMAPVDDDTETPLRQPSLLAAAVESGLVETLSCVCAPTTVSTATKAAIFTLEEQAEALYTIVYLVFHVGNGGCRVRPDECAGKRGDNEEERYSTSFMCKIDLLQLTATTCDLLKRVVERVLGAGGEPGEAERKGKSEDGGDAQMLCALIAVFNAIFILLGCQNLHHWQDEDAWESGTTGLPSKRVSFVQDKTAQELDCFLCFDTDSPFFQFMLAALTEKGMWQYLLRHVAFFDLPRLGGACEQHVHNAAGSTAEEGTAGVSEYWRAARTFGVQLTLKMMTLLLLRDVTAAQQDFSGILYCLTSAEVEELDTRWHRIFPRSNDRNPHHQLSLLEKQLVFTLQQLSRFLVLRRFACYAANAMHVLLTRLLILQAPMDVDTHAVLLGVFFTDEHPSSFLMHAPAMTHETTTTASIQLCEDNTSARGRNPASALVVSHVLNHMLHLFSFNLALQRKAVSRVAPVKRKSGYCTATTSTELTLAAALLSVVLLLEKKPQKRSGTVEEEEHGPPPPACGGMSVEAMMTRHNVYRCCEESSGFQTAVSAGLGRTHQVILFLFILAAQEDDVPVSTLRLEGTHFTAFSHLVCPNAPLPSFLHRRAVESEEWAETLTVAVCSTASIADAVAVRRRKAETSFSCTLACPVHPETLRRELERCQDVGRGGDGLGDRVLQVYVKVSLTKEFTGANMASGGGTKAEAAAPLEESPPPMFFGYEPVSFRDGLHAGRGGSNKNIINDNAGGNVLSAPFSRETKGPLWRLGTIFVNRDAPRHTLVVHNMPCSSSLQRSTMTCTAAVDLTIVRAPREKDDEAEADTWPFDAVILACSTQHGDELQLLSQPPQKFIIPTYEEQGRASLEPRRRSNEKEGSQSQHDRRRRAARQRLRPSPSWEGPKRGKALQCSVSRREGEAAAITAAGSTSLIAATGQHYPSGTGTSLPCTKKGLGASSSSDPEAQGGYFCRGNSNDERQRQQPPSDDDKMFMDLDAYVASIKPVQAVDVGLQRMEQEAALQQQLVDQLSAREVALHQRLQEVTEQREELINALADRRVEVELCHTEIIAPLRREVTLLRHSLSLRNQEMSSLISLCHTLRSENESMAEVIRDVRSNLEGLAQNAEKCK</sequence>
<dbReference type="VEuPathDB" id="TriTrypDB:TRSC58_03367"/>
<feature type="compositionally biased region" description="Basic and acidic residues" evidence="2">
    <location>
        <begin position="1093"/>
        <end position="1108"/>
    </location>
</feature>
<reference evidence="3 4" key="1">
    <citation type="submission" date="2013-07" db="EMBL/GenBank/DDBJ databases">
        <authorList>
            <person name="Stoco P.H."/>
            <person name="Wagner G."/>
            <person name="Gerber A."/>
            <person name="Zaha A."/>
            <person name="Thompson C."/>
            <person name="Bartholomeu D.C."/>
            <person name="Luckemeyer D.D."/>
            <person name="Bahia D."/>
            <person name="Loreto E."/>
            <person name="Prestes E.B."/>
            <person name="Lima F.M."/>
            <person name="Rodrigues-Luiz G."/>
            <person name="Vallejo G.A."/>
            <person name="Filho J.F."/>
            <person name="Monteiro K.M."/>
            <person name="Tyler K.M."/>
            <person name="de Almeida L.G."/>
            <person name="Ortiz M.F."/>
            <person name="Siervo M.A."/>
            <person name="de Moraes M.H."/>
            <person name="Cunha O.L."/>
            <person name="Mendonca-Neto R."/>
            <person name="Silva R."/>
            <person name="Teixeira S.M."/>
            <person name="Murta S.M."/>
            <person name="Sincero T.C."/>
            <person name="Mendes T.A."/>
            <person name="Urmenyi T.P."/>
            <person name="Silva V.G."/>
            <person name="da Rocha W.D."/>
            <person name="Andersson B."/>
            <person name="Romanha A.J."/>
            <person name="Steindel M."/>
            <person name="de Vasconcelos A.T."/>
            <person name="Grisard E.C."/>
        </authorList>
    </citation>
    <scope>NUCLEOTIDE SEQUENCE [LARGE SCALE GENOMIC DNA]</scope>
    <source>
        <strain evidence="3 4">SC58</strain>
    </source>
</reference>
<keyword evidence="4" id="KW-1185">Reference proteome</keyword>
<feature type="compositionally biased region" description="Basic residues" evidence="2">
    <location>
        <begin position="1003"/>
        <end position="1013"/>
    </location>
</feature>
<name>A0A061J6J2_TRYRA</name>
<evidence type="ECO:0000313" key="4">
    <source>
        <dbReference type="Proteomes" id="UP000031737"/>
    </source>
</evidence>
<feature type="coiled-coil region" evidence="1">
    <location>
        <begin position="1130"/>
        <end position="1178"/>
    </location>
</feature>
<evidence type="ECO:0000313" key="3">
    <source>
        <dbReference type="EMBL" id="ESL08922.1"/>
    </source>
</evidence>
<gene>
    <name evidence="3" type="ORF">TRSC58_03367</name>
</gene>